<accession>A0A919GYU0</accession>
<dbReference type="SUPFAM" id="SSF55797">
    <property type="entry name" value="PR-1-like"/>
    <property type="match status" value="1"/>
</dbReference>
<sequence length="198" mass="20389">MSRPYGPLSVPAGDAPAGTFCCPGDLEVAMKNSTRTHRRVRTLAAALMAGGILLTAGSGSAFAEVSPADQAAMLAETNKVRQDAGQQPLTWDAALASASQAWADNPASSANNRLNHGPISNGAENMSSSAPSAAVGQWANEKAGYDADPNHDSNSTGYKTVWGHYANMINPSYTKMGCGAKSGVSIPGGWVTVCQYSP</sequence>
<evidence type="ECO:0000259" key="1">
    <source>
        <dbReference type="SMART" id="SM00198"/>
    </source>
</evidence>
<organism evidence="2 3">
    <name type="scientific">Streptomyces xanthophaeus</name>
    <dbReference type="NCBI Taxonomy" id="67385"/>
    <lineage>
        <taxon>Bacteria</taxon>
        <taxon>Bacillati</taxon>
        <taxon>Actinomycetota</taxon>
        <taxon>Actinomycetes</taxon>
        <taxon>Kitasatosporales</taxon>
        <taxon>Streptomycetaceae</taxon>
        <taxon>Streptomyces</taxon>
    </lineage>
</organism>
<dbReference type="Gene3D" id="3.40.33.10">
    <property type="entry name" value="CAP"/>
    <property type="match status" value="1"/>
</dbReference>
<gene>
    <name evidence="2" type="ORF">Sxan_25450</name>
</gene>
<name>A0A919GYU0_9ACTN</name>
<comment type="caution">
    <text evidence="2">The sequence shown here is derived from an EMBL/GenBank/DDBJ whole genome shotgun (WGS) entry which is preliminary data.</text>
</comment>
<dbReference type="AlphaFoldDB" id="A0A919GYU0"/>
<dbReference type="InterPro" id="IPR014044">
    <property type="entry name" value="CAP_dom"/>
</dbReference>
<reference evidence="2" key="1">
    <citation type="submission" date="2020-09" db="EMBL/GenBank/DDBJ databases">
        <title>Whole genome shotgun sequence of Streptomyces xanthophaeus NBRC 12829.</title>
        <authorList>
            <person name="Komaki H."/>
            <person name="Tamura T."/>
        </authorList>
    </citation>
    <scope>NUCLEOTIDE SEQUENCE</scope>
    <source>
        <strain evidence="2">NBRC 12829</strain>
    </source>
</reference>
<dbReference type="Proteomes" id="UP000600026">
    <property type="component" value="Unassembled WGS sequence"/>
</dbReference>
<dbReference type="Pfam" id="PF00188">
    <property type="entry name" value="CAP"/>
    <property type="match status" value="1"/>
</dbReference>
<dbReference type="PRINTS" id="PR00837">
    <property type="entry name" value="V5TPXLIKE"/>
</dbReference>
<dbReference type="PANTHER" id="PTHR10334">
    <property type="entry name" value="CYSTEINE-RICH SECRETORY PROTEIN-RELATED"/>
    <property type="match status" value="1"/>
</dbReference>
<evidence type="ECO:0000313" key="3">
    <source>
        <dbReference type="Proteomes" id="UP000600026"/>
    </source>
</evidence>
<dbReference type="SMART" id="SM00198">
    <property type="entry name" value="SCP"/>
    <property type="match status" value="1"/>
</dbReference>
<protein>
    <recommendedName>
        <fullName evidence="1">SCP domain-containing protein</fullName>
    </recommendedName>
</protein>
<proteinExistence type="predicted"/>
<dbReference type="InterPro" id="IPR001283">
    <property type="entry name" value="CRISP-related"/>
</dbReference>
<feature type="domain" description="SCP" evidence="1">
    <location>
        <begin position="68"/>
        <end position="198"/>
    </location>
</feature>
<evidence type="ECO:0000313" key="2">
    <source>
        <dbReference type="EMBL" id="GHI85181.1"/>
    </source>
</evidence>
<keyword evidence="3" id="KW-1185">Reference proteome</keyword>
<dbReference type="EMBL" id="BNEE01000006">
    <property type="protein sequence ID" value="GHI85181.1"/>
    <property type="molecule type" value="Genomic_DNA"/>
</dbReference>
<dbReference type="InterPro" id="IPR035940">
    <property type="entry name" value="CAP_sf"/>
</dbReference>